<keyword evidence="1" id="KW-0732">Signal</keyword>
<dbReference type="RefSeq" id="WP_132370741.1">
    <property type="nucleotide sequence ID" value="NZ_SMAN01000002.1"/>
</dbReference>
<reference evidence="2 3" key="1">
    <citation type="submission" date="2019-03" db="EMBL/GenBank/DDBJ databases">
        <title>Genomic Encyclopedia of Type Strains, Phase IV (KMG-IV): sequencing the most valuable type-strain genomes for metagenomic binning, comparative biology and taxonomic classification.</title>
        <authorList>
            <person name="Goeker M."/>
        </authorList>
    </citation>
    <scope>NUCLEOTIDE SEQUENCE [LARGE SCALE GENOMIC DNA]</scope>
    <source>
        <strain evidence="2 3">DSM 25894</strain>
    </source>
</reference>
<feature type="signal peptide" evidence="1">
    <location>
        <begin position="1"/>
        <end position="32"/>
    </location>
</feature>
<name>A0A4R3NGR0_9BACI</name>
<dbReference type="AlphaFoldDB" id="A0A4R3NGR0"/>
<gene>
    <name evidence="2" type="ORF">EDD68_10278</name>
</gene>
<dbReference type="EMBL" id="SMAN01000002">
    <property type="protein sequence ID" value="TCT26377.1"/>
    <property type="molecule type" value="Genomic_DNA"/>
</dbReference>
<sequence length="130" mass="13995">MANIVSIRKPSKIKALILGVLTLGLLATSVSAASSTALLQYESNAEGPKINIHDGASRMTVTNAGGGPYQLIGYAKKYVAIFPDPTVHTSYARPVTEVRTNFYPDPSTYYPEAYGEYNTDDLYGAVNITD</sequence>
<evidence type="ECO:0000313" key="3">
    <source>
        <dbReference type="Proteomes" id="UP000294650"/>
    </source>
</evidence>
<dbReference type="Proteomes" id="UP000294650">
    <property type="component" value="Unassembled WGS sequence"/>
</dbReference>
<comment type="caution">
    <text evidence="2">The sequence shown here is derived from an EMBL/GenBank/DDBJ whole genome shotgun (WGS) entry which is preliminary data.</text>
</comment>
<protein>
    <submittedName>
        <fullName evidence="2">Uncharacterized protein</fullName>
    </submittedName>
</protein>
<feature type="chain" id="PRO_5020443650" evidence="1">
    <location>
        <begin position="33"/>
        <end position="130"/>
    </location>
</feature>
<evidence type="ECO:0000256" key="1">
    <source>
        <dbReference type="SAM" id="SignalP"/>
    </source>
</evidence>
<dbReference type="OrthoDB" id="2970111at2"/>
<accession>A0A4R3NGR0</accession>
<organism evidence="2 3">
    <name type="scientific">Melghiribacillus thermohalophilus</name>
    <dbReference type="NCBI Taxonomy" id="1324956"/>
    <lineage>
        <taxon>Bacteria</taxon>
        <taxon>Bacillati</taxon>
        <taxon>Bacillota</taxon>
        <taxon>Bacilli</taxon>
        <taxon>Bacillales</taxon>
        <taxon>Bacillaceae</taxon>
        <taxon>Melghiribacillus</taxon>
    </lineage>
</organism>
<keyword evidence="3" id="KW-1185">Reference proteome</keyword>
<evidence type="ECO:0000313" key="2">
    <source>
        <dbReference type="EMBL" id="TCT26377.1"/>
    </source>
</evidence>
<proteinExistence type="predicted"/>